<evidence type="ECO:0000256" key="1">
    <source>
        <dbReference type="SAM" id="MobiDB-lite"/>
    </source>
</evidence>
<accession>X0TAH1</accession>
<dbReference type="InterPro" id="IPR036514">
    <property type="entry name" value="SGNH_hydro_sf"/>
</dbReference>
<evidence type="ECO:0000313" key="2">
    <source>
        <dbReference type="EMBL" id="GAF73060.1"/>
    </source>
</evidence>
<proteinExistence type="predicted"/>
<dbReference type="InterPro" id="IPR001087">
    <property type="entry name" value="GDSL"/>
</dbReference>
<feature type="region of interest" description="Disordered" evidence="1">
    <location>
        <begin position="1"/>
        <end position="27"/>
    </location>
</feature>
<reference evidence="2" key="1">
    <citation type="journal article" date="2014" name="Front. Microbiol.">
        <title>High frequency of phylogenetically diverse reductive dehalogenase-homologous genes in deep subseafloor sedimentary metagenomes.</title>
        <authorList>
            <person name="Kawai M."/>
            <person name="Futagami T."/>
            <person name="Toyoda A."/>
            <person name="Takaki Y."/>
            <person name="Nishi S."/>
            <person name="Hori S."/>
            <person name="Arai W."/>
            <person name="Tsubouchi T."/>
            <person name="Morono Y."/>
            <person name="Uchiyama I."/>
            <person name="Ito T."/>
            <person name="Fujiyama A."/>
            <person name="Inagaki F."/>
            <person name="Takami H."/>
        </authorList>
    </citation>
    <scope>NUCLEOTIDE SEQUENCE</scope>
    <source>
        <strain evidence="2">Expedition CK06-06</strain>
    </source>
</reference>
<dbReference type="Pfam" id="PF00657">
    <property type="entry name" value="Lipase_GDSL"/>
    <property type="match status" value="1"/>
</dbReference>
<name>X0TAH1_9ZZZZ</name>
<dbReference type="GO" id="GO:0016788">
    <property type="term" value="F:hydrolase activity, acting on ester bonds"/>
    <property type="evidence" value="ECO:0007669"/>
    <property type="project" value="InterPro"/>
</dbReference>
<dbReference type="Gene3D" id="3.40.50.1110">
    <property type="entry name" value="SGNH hydrolase"/>
    <property type="match status" value="1"/>
</dbReference>
<sequence length="258" mass="28405">MAALLVPPSPEDASGLTDGYPDSMASTGDSITRAMNPDPYLVGDQPEYSWSTGDNSTVESHYCRILQENSGIDGNNFNDAVSGAKMTDLNGQATTAVSQGVEYVTILMGANDVCTMSEAAMTDVPTFRSQFQQAMETLTSGLPDARIFVASIPDVYHLWFILNGNPTAVTRWNIFFICHSLLENPTSMAQADVERRDRVRQRNIDFNTQLDEVCGLYSNCLFDNWAGFNTQFEAIHVSTVDYFHPSIEGQTLKGRIQA</sequence>
<dbReference type="EMBL" id="BARS01008041">
    <property type="protein sequence ID" value="GAF73060.1"/>
    <property type="molecule type" value="Genomic_DNA"/>
</dbReference>
<dbReference type="AlphaFoldDB" id="X0TAH1"/>
<gene>
    <name evidence="2" type="ORF">S01H1_15405</name>
</gene>
<dbReference type="SUPFAM" id="SSF52266">
    <property type="entry name" value="SGNH hydrolase"/>
    <property type="match status" value="1"/>
</dbReference>
<feature type="non-terminal residue" evidence="2">
    <location>
        <position position="258"/>
    </location>
</feature>
<protein>
    <submittedName>
        <fullName evidence="2">Uncharacterized protein</fullName>
    </submittedName>
</protein>
<organism evidence="2">
    <name type="scientific">marine sediment metagenome</name>
    <dbReference type="NCBI Taxonomy" id="412755"/>
    <lineage>
        <taxon>unclassified sequences</taxon>
        <taxon>metagenomes</taxon>
        <taxon>ecological metagenomes</taxon>
    </lineage>
</organism>
<comment type="caution">
    <text evidence="2">The sequence shown here is derived from an EMBL/GenBank/DDBJ whole genome shotgun (WGS) entry which is preliminary data.</text>
</comment>